<name>A0A0J6YC76_COCIT</name>
<feature type="domain" description="Cell division control protein 73 C-terminal" evidence="6">
    <location>
        <begin position="318"/>
        <end position="501"/>
    </location>
</feature>
<comment type="similarity">
    <text evidence="2">Belongs to the CDC73 family.</text>
</comment>
<dbReference type="GO" id="GO:0000993">
    <property type="term" value="F:RNA polymerase II complex binding"/>
    <property type="evidence" value="ECO:0007669"/>
    <property type="project" value="TreeGrafter"/>
</dbReference>
<dbReference type="OrthoDB" id="2186602at2759"/>
<dbReference type="EMBL" id="DS028096">
    <property type="protein sequence ID" value="KMP06351.1"/>
    <property type="molecule type" value="Genomic_DNA"/>
</dbReference>
<evidence type="ECO:0000256" key="2">
    <source>
        <dbReference type="ARBA" id="ARBA00010427"/>
    </source>
</evidence>
<sequence length="511" mass="54941">MLQRFGIPRTQGNFGFDYVYSEHYLTPIAGTTRAAMATTDPSLSDPLLSLRRVLASGSPPILTTSPDLSTEHATEDLTKATHLYVTQPIPQTISLSTPTRFVSAAAKQPIDLRSIYFAWQKKDVAIPEYISSAQELNEALSKRQENGEGEATKILNLVFVERLDLITWLEGASEESEYIKPLEGVGAPGAADASAAAAGAASGAVGGVPAVSSAGGKAAGAPAITHVGGRPVKIIDARLQQIYNGERKLGDRNTVLRGIRPTDFSHVRKIAERFLGRSRSGAAPYPSGGAKPGVKPSAPGPGRSLVPKKSSDSSSSRRPNPIILVSPSASSLLRMSNIKTFLEDGTYIPPDHPSLSKSTGANRLKISRVLHSLHDSSSAAAAKPNTSRSGTVFILVDSTADFKPEYWNNVVAVFTTGQTWQFKSYKWSSPPDLFKHATGIFVGWRGEEVPREVKGWGRGVRTFAVERWDEKSANVNGPAIGGRTRWRDREVVEGIWGAIEEGMKARGWGSK</sequence>
<dbReference type="FunFam" id="3.40.50.11990:FF:000003">
    <property type="entry name" value="Pol II transcription elongation factor subunit Cdc73"/>
    <property type="match status" value="1"/>
</dbReference>
<dbReference type="InterPro" id="IPR031336">
    <property type="entry name" value="CDC73_C"/>
</dbReference>
<dbReference type="InterPro" id="IPR038103">
    <property type="entry name" value="CDC73_C_sf"/>
</dbReference>
<dbReference type="GO" id="GO:0016593">
    <property type="term" value="C:Cdc73/Paf1 complex"/>
    <property type="evidence" value="ECO:0007669"/>
    <property type="project" value="InterPro"/>
</dbReference>
<feature type="region of interest" description="Disordered" evidence="5">
    <location>
        <begin position="278"/>
        <end position="322"/>
    </location>
</feature>
<dbReference type="Pfam" id="PF05179">
    <property type="entry name" value="CDC73_C"/>
    <property type="match status" value="1"/>
</dbReference>
<gene>
    <name evidence="7" type="ORF">CIRG_06032</name>
</gene>
<reference evidence="8" key="1">
    <citation type="journal article" date="2010" name="Genome Res.">
        <title>Population genomic sequencing of Coccidioides fungi reveals recent hybridization and transposon control.</title>
        <authorList>
            <person name="Neafsey D.E."/>
            <person name="Barker B.M."/>
            <person name="Sharpton T.J."/>
            <person name="Stajich J.E."/>
            <person name="Park D.J."/>
            <person name="Whiston E."/>
            <person name="Hung C.-Y."/>
            <person name="McMahan C."/>
            <person name="White J."/>
            <person name="Sykes S."/>
            <person name="Heiman D."/>
            <person name="Young S."/>
            <person name="Zeng Q."/>
            <person name="Abouelleil A."/>
            <person name="Aftuck L."/>
            <person name="Bessette D."/>
            <person name="Brown A."/>
            <person name="FitzGerald M."/>
            <person name="Lui A."/>
            <person name="Macdonald J.P."/>
            <person name="Priest M."/>
            <person name="Orbach M.J."/>
            <person name="Galgiani J.N."/>
            <person name="Kirkland T.N."/>
            <person name="Cole G.T."/>
            <person name="Birren B.W."/>
            <person name="Henn M.R."/>
            <person name="Taylor J.W."/>
            <person name="Rounsley S.D."/>
        </authorList>
    </citation>
    <scope>NUCLEOTIDE SEQUENCE [LARGE SCALE GENOMIC DNA]</scope>
    <source>
        <strain evidence="8">RMSCC 2394</strain>
    </source>
</reference>
<keyword evidence="4" id="KW-0539">Nucleus</keyword>
<evidence type="ECO:0000313" key="8">
    <source>
        <dbReference type="Proteomes" id="UP000054565"/>
    </source>
</evidence>
<dbReference type="InterPro" id="IPR007852">
    <property type="entry name" value="Cdc73/Parafibromin"/>
</dbReference>
<dbReference type="Gene3D" id="3.40.50.11990">
    <property type="entry name" value="RNA polymerase II accessory factor, Cdc73 C-terminal domain"/>
    <property type="match status" value="1"/>
</dbReference>
<evidence type="ECO:0000256" key="4">
    <source>
        <dbReference type="ARBA" id="ARBA00023242"/>
    </source>
</evidence>
<keyword evidence="3" id="KW-0804">Transcription</keyword>
<dbReference type="STRING" id="404692.A0A0J6YC76"/>
<protein>
    <submittedName>
        <fullName evidence="7">RNA polymerase II accessory factor</fullName>
    </submittedName>
</protein>
<evidence type="ECO:0000259" key="6">
    <source>
        <dbReference type="Pfam" id="PF05179"/>
    </source>
</evidence>
<evidence type="ECO:0000256" key="3">
    <source>
        <dbReference type="ARBA" id="ARBA00023163"/>
    </source>
</evidence>
<dbReference type="PANTHER" id="PTHR12466">
    <property type="entry name" value="CDC73 DOMAIN PROTEIN"/>
    <property type="match status" value="1"/>
</dbReference>
<evidence type="ECO:0000313" key="7">
    <source>
        <dbReference type="EMBL" id="KMP06351.1"/>
    </source>
</evidence>
<dbReference type="Proteomes" id="UP000054565">
    <property type="component" value="Unassembled WGS sequence"/>
</dbReference>
<evidence type="ECO:0000256" key="5">
    <source>
        <dbReference type="SAM" id="MobiDB-lite"/>
    </source>
</evidence>
<comment type="subcellular location">
    <subcellularLocation>
        <location evidence="1">Nucleus</location>
    </subcellularLocation>
</comment>
<organism evidence="7 8">
    <name type="scientific">Coccidioides immitis RMSCC 2394</name>
    <dbReference type="NCBI Taxonomy" id="404692"/>
    <lineage>
        <taxon>Eukaryota</taxon>
        <taxon>Fungi</taxon>
        <taxon>Dikarya</taxon>
        <taxon>Ascomycota</taxon>
        <taxon>Pezizomycotina</taxon>
        <taxon>Eurotiomycetes</taxon>
        <taxon>Eurotiomycetidae</taxon>
        <taxon>Onygenales</taxon>
        <taxon>Onygenaceae</taxon>
        <taxon>Coccidioides</taxon>
    </lineage>
</organism>
<dbReference type="AlphaFoldDB" id="A0A0J6YC76"/>
<dbReference type="GO" id="GO:0006368">
    <property type="term" value="P:transcription elongation by RNA polymerase II"/>
    <property type="evidence" value="ECO:0007669"/>
    <property type="project" value="InterPro"/>
</dbReference>
<evidence type="ECO:0000256" key="1">
    <source>
        <dbReference type="ARBA" id="ARBA00004123"/>
    </source>
</evidence>
<dbReference type="GO" id="GO:0032968">
    <property type="term" value="P:positive regulation of transcription elongation by RNA polymerase II"/>
    <property type="evidence" value="ECO:0007669"/>
    <property type="project" value="TreeGrafter"/>
</dbReference>
<accession>A0A0J6YC76</accession>
<proteinExistence type="inferred from homology"/>
<dbReference type="PANTHER" id="PTHR12466:SF8">
    <property type="entry name" value="PARAFIBROMIN"/>
    <property type="match status" value="1"/>
</dbReference>